<dbReference type="SMART" id="SM00321">
    <property type="entry name" value="WSC"/>
    <property type="match status" value="4"/>
</dbReference>
<dbReference type="GO" id="GO:0004601">
    <property type="term" value="F:peroxidase activity"/>
    <property type="evidence" value="ECO:0007669"/>
    <property type="project" value="UniProtKB-KW"/>
</dbReference>
<dbReference type="PRINTS" id="PR00458">
    <property type="entry name" value="PEROXIDASE"/>
</dbReference>
<keyword evidence="12" id="KW-0575">Peroxidase</keyword>
<keyword evidence="13" id="KW-1185">Reference proteome</keyword>
<evidence type="ECO:0000313" key="13">
    <source>
        <dbReference type="Proteomes" id="UP000799444"/>
    </source>
</evidence>
<evidence type="ECO:0000256" key="8">
    <source>
        <dbReference type="SAM" id="MobiDB-lite"/>
    </source>
</evidence>
<evidence type="ECO:0000259" key="11">
    <source>
        <dbReference type="PROSITE" id="PS51212"/>
    </source>
</evidence>
<evidence type="ECO:0000256" key="4">
    <source>
        <dbReference type="ARBA" id="ARBA00022989"/>
    </source>
</evidence>
<dbReference type="PROSITE" id="PS51212">
    <property type="entry name" value="WSC"/>
    <property type="match status" value="4"/>
</dbReference>
<dbReference type="InterPro" id="IPR051836">
    <property type="entry name" value="Kremen_rcpt"/>
</dbReference>
<protein>
    <submittedName>
        <fullName evidence="12">Heme peroxidase</fullName>
    </submittedName>
</protein>
<dbReference type="InterPro" id="IPR010255">
    <property type="entry name" value="Haem_peroxidase_sf"/>
</dbReference>
<comment type="caution">
    <text evidence="12">The sequence shown here is derived from an EMBL/GenBank/DDBJ whole genome shotgun (WGS) entry which is preliminary data.</text>
</comment>
<dbReference type="Gene3D" id="1.10.420.10">
    <property type="entry name" value="Peroxidase, domain 2"/>
    <property type="match status" value="1"/>
</dbReference>
<evidence type="ECO:0000256" key="2">
    <source>
        <dbReference type="ARBA" id="ARBA00022692"/>
    </source>
</evidence>
<dbReference type="EMBL" id="ML996179">
    <property type="protein sequence ID" value="KAF2732319.1"/>
    <property type="molecule type" value="Genomic_DNA"/>
</dbReference>
<keyword evidence="3 9" id="KW-0732">Signal</keyword>
<proteinExistence type="inferred from homology"/>
<dbReference type="GO" id="GO:0020037">
    <property type="term" value="F:heme binding"/>
    <property type="evidence" value="ECO:0007669"/>
    <property type="project" value="InterPro"/>
</dbReference>
<evidence type="ECO:0000256" key="5">
    <source>
        <dbReference type="ARBA" id="ARBA00023136"/>
    </source>
</evidence>
<evidence type="ECO:0000256" key="6">
    <source>
        <dbReference type="ARBA" id="ARBA00023180"/>
    </source>
</evidence>
<name>A0A9P4QWE0_9PLEO</name>
<keyword evidence="12" id="KW-0560">Oxidoreductase</keyword>
<evidence type="ECO:0000259" key="10">
    <source>
        <dbReference type="PROSITE" id="PS50873"/>
    </source>
</evidence>
<dbReference type="OrthoDB" id="5985073at2759"/>
<dbReference type="Pfam" id="PF01822">
    <property type="entry name" value="WSC"/>
    <property type="match status" value="4"/>
</dbReference>
<evidence type="ECO:0000256" key="7">
    <source>
        <dbReference type="RuleBase" id="RU004241"/>
    </source>
</evidence>
<accession>A0A9P4QWE0</accession>
<dbReference type="GO" id="GO:0005886">
    <property type="term" value="C:plasma membrane"/>
    <property type="evidence" value="ECO:0007669"/>
    <property type="project" value="TreeGrafter"/>
</dbReference>
<evidence type="ECO:0000256" key="3">
    <source>
        <dbReference type="ARBA" id="ARBA00022729"/>
    </source>
</evidence>
<dbReference type="AlphaFoldDB" id="A0A9P4QWE0"/>
<dbReference type="SUPFAM" id="SSF48113">
    <property type="entry name" value="Heme-dependent peroxidases"/>
    <property type="match status" value="1"/>
</dbReference>
<dbReference type="Pfam" id="PF00141">
    <property type="entry name" value="peroxidase"/>
    <property type="match status" value="1"/>
</dbReference>
<comment type="similarity">
    <text evidence="7">Belongs to the peroxidase family.</text>
</comment>
<feature type="domain" description="WSC" evidence="11">
    <location>
        <begin position="541"/>
        <end position="632"/>
    </location>
</feature>
<dbReference type="PROSITE" id="PS50873">
    <property type="entry name" value="PEROXIDASE_4"/>
    <property type="match status" value="1"/>
</dbReference>
<keyword evidence="2" id="KW-0812">Transmembrane</keyword>
<dbReference type="Gene3D" id="1.10.520.10">
    <property type="match status" value="1"/>
</dbReference>
<sequence>MIWRSATLAWALLACQQYQHGVTAQQTWPASTDELEDIMFLTGGRRSRNFADPVTPCSKGAAPGRIAAAEFLRTAFHDMATANIYQNFGGLDASIVYELTSGDNVGPGFRTTLETYVPYFSSRTSMADLIAAGVYIGVRSCGGPAVSVGGGRIDATTADDPGVPAPQNAIGTFKNQFLRIGFDSTQMIQFVACGHTIGGVHTSNFPDVLPASAAGPNGFNSTDSTPSVWDNKIATEYVSGTTKDPLVQGPSISNKRNSDFVVFNSDNNVTITAMQPPDTFASVCKTMYQKMIEVVPPGVTLSPYITPYAVKPYDLQLTLLNGGSSLGFSGEIRVRTTQRTQTVAKVQLAYKDRTGATVSAPIDTTPSGTGTGLDDSFAFFSFSTTLPADKSISSFNVVITSSGGGSEVQDNNGNGFKVDDSIIFQAPQSCLSGSGNLTVFAAVRGAASSPSLQVIVKNPGPSGIIVPALSTATAAMATQTSAGAYQLYSASYTLTGAQAQSAIFGVFAGSSSDNYKAASVLPTACAPFGTSPPSSTPSSSPFAFQGCYYDAGAPRALSADATAADTMTVETCSTYCSRYQLFGLEYGRECYCGNSLDATSTIRGLSDCSMKCAGNAQQTCGAGNRISLYKNTKYTAPVSPNIPGYSNLGCYTEGSAGRALTGGYTANDNMNVNTCATYCSTYNYFGVEYGKECYCGNTINAGSVSTAASDCSYLCAGNSTQFCGAGNRLNMYQKGASAASSTPAASSSSVPASSTVFSTTSTIRSTSTVTPASSSTSSSASSTATGPSLPGYTYQGCMTDRVEARSLGAKTQGNSNNTYANCAAFCSGYAYFGVEYGRECYCGDSLANSPTTAKESDCSMPCSGDANAVCGAGNRLNVFKSTAVITQPSNPAIPGYTYAGCSSDSVGARILQGGYLADGAMTVEKCATYCNSAKYFGVEYGGECYCGASFANPTTKMPEGDCSFLCGGNKMEFCGAANRMSLWSKNA</sequence>
<comment type="subcellular location">
    <subcellularLocation>
        <location evidence="1">Membrane</location>
        <topology evidence="1">Single-pass membrane protein</topology>
    </subcellularLocation>
</comment>
<dbReference type="InterPro" id="IPR002016">
    <property type="entry name" value="Haem_peroxidase"/>
</dbReference>
<feature type="domain" description="WSC" evidence="11">
    <location>
        <begin position="791"/>
        <end position="882"/>
    </location>
</feature>
<dbReference type="PANTHER" id="PTHR24269">
    <property type="entry name" value="KREMEN PROTEIN"/>
    <property type="match status" value="1"/>
</dbReference>
<dbReference type="GO" id="GO:0006979">
    <property type="term" value="P:response to oxidative stress"/>
    <property type="evidence" value="ECO:0007669"/>
    <property type="project" value="InterPro"/>
</dbReference>
<feature type="domain" description="Plant heme peroxidase family profile" evidence="10">
    <location>
        <begin position="110"/>
        <end position="340"/>
    </location>
</feature>
<organism evidence="12 13">
    <name type="scientific">Polyplosphaeria fusca</name>
    <dbReference type="NCBI Taxonomy" id="682080"/>
    <lineage>
        <taxon>Eukaryota</taxon>
        <taxon>Fungi</taxon>
        <taxon>Dikarya</taxon>
        <taxon>Ascomycota</taxon>
        <taxon>Pezizomycotina</taxon>
        <taxon>Dothideomycetes</taxon>
        <taxon>Pleosporomycetidae</taxon>
        <taxon>Pleosporales</taxon>
        <taxon>Tetraplosphaeriaceae</taxon>
        <taxon>Polyplosphaeria</taxon>
    </lineage>
</organism>
<evidence type="ECO:0000256" key="9">
    <source>
        <dbReference type="SAM" id="SignalP"/>
    </source>
</evidence>
<reference evidence="12" key="1">
    <citation type="journal article" date="2020" name="Stud. Mycol.">
        <title>101 Dothideomycetes genomes: a test case for predicting lifestyles and emergence of pathogens.</title>
        <authorList>
            <person name="Haridas S."/>
            <person name="Albert R."/>
            <person name="Binder M."/>
            <person name="Bloem J."/>
            <person name="Labutti K."/>
            <person name="Salamov A."/>
            <person name="Andreopoulos B."/>
            <person name="Baker S."/>
            <person name="Barry K."/>
            <person name="Bills G."/>
            <person name="Bluhm B."/>
            <person name="Cannon C."/>
            <person name="Castanera R."/>
            <person name="Culley D."/>
            <person name="Daum C."/>
            <person name="Ezra D."/>
            <person name="Gonzalez J."/>
            <person name="Henrissat B."/>
            <person name="Kuo A."/>
            <person name="Liang C."/>
            <person name="Lipzen A."/>
            <person name="Lutzoni F."/>
            <person name="Magnuson J."/>
            <person name="Mondo S."/>
            <person name="Nolan M."/>
            <person name="Ohm R."/>
            <person name="Pangilinan J."/>
            <person name="Park H.-J."/>
            <person name="Ramirez L."/>
            <person name="Alfaro M."/>
            <person name="Sun H."/>
            <person name="Tritt A."/>
            <person name="Yoshinaga Y."/>
            <person name="Zwiers L.-H."/>
            <person name="Turgeon B."/>
            <person name="Goodwin S."/>
            <person name="Spatafora J."/>
            <person name="Crous P."/>
            <person name="Grigoriev I."/>
        </authorList>
    </citation>
    <scope>NUCLEOTIDE SEQUENCE</scope>
    <source>
        <strain evidence="12">CBS 125425</strain>
    </source>
</reference>
<keyword evidence="6" id="KW-0325">Glycoprotein</keyword>
<gene>
    <name evidence="12" type="ORF">EJ04DRAFT_513986</name>
</gene>
<feature type="domain" description="WSC" evidence="11">
    <location>
        <begin position="644"/>
        <end position="735"/>
    </location>
</feature>
<feature type="region of interest" description="Disordered" evidence="8">
    <location>
        <begin position="766"/>
        <end position="787"/>
    </location>
</feature>
<dbReference type="PANTHER" id="PTHR24269:SF16">
    <property type="entry name" value="PROTEIN SLG1"/>
    <property type="match status" value="1"/>
</dbReference>
<evidence type="ECO:0000313" key="12">
    <source>
        <dbReference type="EMBL" id="KAF2732319.1"/>
    </source>
</evidence>
<feature type="compositionally biased region" description="Low complexity" evidence="8">
    <location>
        <begin position="766"/>
        <end position="785"/>
    </location>
</feature>
<feature type="signal peptide" evidence="9">
    <location>
        <begin position="1"/>
        <end position="24"/>
    </location>
</feature>
<keyword evidence="5" id="KW-0472">Membrane</keyword>
<feature type="domain" description="WSC" evidence="11">
    <location>
        <begin position="895"/>
        <end position="986"/>
    </location>
</feature>
<dbReference type="Proteomes" id="UP000799444">
    <property type="component" value="Unassembled WGS sequence"/>
</dbReference>
<dbReference type="InterPro" id="IPR002889">
    <property type="entry name" value="WSC_carb-bd"/>
</dbReference>
<feature type="chain" id="PRO_5040352911" evidence="9">
    <location>
        <begin position="25"/>
        <end position="987"/>
    </location>
</feature>
<keyword evidence="4" id="KW-1133">Transmembrane helix</keyword>
<dbReference type="PROSITE" id="PS51257">
    <property type="entry name" value="PROKAR_LIPOPROTEIN"/>
    <property type="match status" value="1"/>
</dbReference>
<evidence type="ECO:0000256" key="1">
    <source>
        <dbReference type="ARBA" id="ARBA00004167"/>
    </source>
</evidence>